<comment type="caution">
    <text evidence="1">The sequence shown here is derived from an EMBL/GenBank/DDBJ whole genome shotgun (WGS) entry which is preliminary data.</text>
</comment>
<gene>
    <name evidence="1" type="ORF">S01H1_03490</name>
</gene>
<proteinExistence type="predicted"/>
<protein>
    <submittedName>
        <fullName evidence="1">Uncharacterized protein</fullName>
    </submittedName>
</protein>
<dbReference type="EMBL" id="BARS01001898">
    <property type="protein sequence ID" value="GAF77950.1"/>
    <property type="molecule type" value="Genomic_DNA"/>
</dbReference>
<evidence type="ECO:0000313" key="1">
    <source>
        <dbReference type="EMBL" id="GAF77950.1"/>
    </source>
</evidence>
<dbReference type="AlphaFoldDB" id="X0TPC3"/>
<accession>X0TPC3</accession>
<sequence>MDDWTKEPFESELSGWEKYKKKQTLLTKATLDLIAKFPEGATRKDFDDAGIRIAGVEKLMKLKIIKGTQIREPERGPRCYHWLWKINKE</sequence>
<name>X0TPC3_9ZZZZ</name>
<organism evidence="1">
    <name type="scientific">marine sediment metagenome</name>
    <dbReference type="NCBI Taxonomy" id="412755"/>
    <lineage>
        <taxon>unclassified sequences</taxon>
        <taxon>metagenomes</taxon>
        <taxon>ecological metagenomes</taxon>
    </lineage>
</organism>
<reference evidence="1" key="1">
    <citation type="journal article" date="2014" name="Front. Microbiol.">
        <title>High frequency of phylogenetically diverse reductive dehalogenase-homologous genes in deep subseafloor sedimentary metagenomes.</title>
        <authorList>
            <person name="Kawai M."/>
            <person name="Futagami T."/>
            <person name="Toyoda A."/>
            <person name="Takaki Y."/>
            <person name="Nishi S."/>
            <person name="Hori S."/>
            <person name="Arai W."/>
            <person name="Tsubouchi T."/>
            <person name="Morono Y."/>
            <person name="Uchiyama I."/>
            <person name="Ito T."/>
            <person name="Fujiyama A."/>
            <person name="Inagaki F."/>
            <person name="Takami H."/>
        </authorList>
    </citation>
    <scope>NUCLEOTIDE SEQUENCE</scope>
    <source>
        <strain evidence="1">Expedition CK06-06</strain>
    </source>
</reference>